<organism evidence="3 4">
    <name type="scientific">Bathycoccus prasinos</name>
    <dbReference type="NCBI Taxonomy" id="41875"/>
    <lineage>
        <taxon>Eukaryota</taxon>
        <taxon>Viridiplantae</taxon>
        <taxon>Chlorophyta</taxon>
        <taxon>Mamiellophyceae</taxon>
        <taxon>Mamiellales</taxon>
        <taxon>Bathycoccaceae</taxon>
        <taxon>Bathycoccus</taxon>
    </lineage>
</organism>
<name>K8FI97_9CHLO</name>
<dbReference type="Proteomes" id="UP000198341">
    <property type="component" value="Chromosome 9"/>
</dbReference>
<evidence type="ECO:0000313" key="3">
    <source>
        <dbReference type="EMBL" id="CCO66569.1"/>
    </source>
</evidence>
<proteinExistence type="predicted"/>
<reference evidence="3 4" key="1">
    <citation type="submission" date="2011-10" db="EMBL/GenBank/DDBJ databases">
        <authorList>
            <person name="Genoscope - CEA"/>
        </authorList>
    </citation>
    <scope>NUCLEOTIDE SEQUENCE [LARGE SCALE GENOMIC DNA]</scope>
    <source>
        <strain evidence="3 4">RCC 1105</strain>
    </source>
</reference>
<feature type="region of interest" description="Disordered" evidence="1">
    <location>
        <begin position="1"/>
        <end position="45"/>
    </location>
</feature>
<accession>K8FI97</accession>
<gene>
    <name evidence="3" type="ORF">Bathy09g00120</name>
</gene>
<dbReference type="RefSeq" id="XP_007511009.1">
    <property type="nucleotide sequence ID" value="XM_007510947.1"/>
</dbReference>
<sequence>MPPPPLPPYPPYPPFAPFSPPDERKFVEEQKESEKRSTGVGGNDGAGKLWWFCFYLTCAFIVVVGTWLKARELTLNPEMRYRAQANFRRPATRLRPTQNYERVE</sequence>
<evidence type="ECO:0000256" key="1">
    <source>
        <dbReference type="SAM" id="MobiDB-lite"/>
    </source>
</evidence>
<feature type="compositionally biased region" description="Basic and acidic residues" evidence="1">
    <location>
        <begin position="21"/>
        <end position="37"/>
    </location>
</feature>
<keyword evidence="4" id="KW-1185">Reference proteome</keyword>
<dbReference type="GeneID" id="19013519"/>
<dbReference type="KEGG" id="bpg:Bathy09g00120"/>
<keyword evidence="2" id="KW-1133">Transmembrane helix</keyword>
<evidence type="ECO:0000313" key="4">
    <source>
        <dbReference type="Proteomes" id="UP000198341"/>
    </source>
</evidence>
<feature type="transmembrane region" description="Helical" evidence="2">
    <location>
        <begin position="49"/>
        <end position="70"/>
    </location>
</feature>
<protein>
    <submittedName>
        <fullName evidence="3">Uncharacterized protein</fullName>
    </submittedName>
</protein>
<dbReference type="AlphaFoldDB" id="K8FI97"/>
<feature type="compositionally biased region" description="Pro residues" evidence="1">
    <location>
        <begin position="1"/>
        <end position="20"/>
    </location>
</feature>
<evidence type="ECO:0000256" key="2">
    <source>
        <dbReference type="SAM" id="Phobius"/>
    </source>
</evidence>
<keyword evidence="2" id="KW-0812">Transmembrane</keyword>
<keyword evidence="2" id="KW-0472">Membrane</keyword>
<dbReference type="EMBL" id="FO082270">
    <property type="protein sequence ID" value="CCO66569.1"/>
    <property type="molecule type" value="Genomic_DNA"/>
</dbReference>